<evidence type="ECO:0000259" key="9">
    <source>
        <dbReference type="Pfam" id="PF12704"/>
    </source>
</evidence>
<dbReference type="OrthoDB" id="9770036at2"/>
<keyword evidence="5 7" id="KW-1133">Transmembrane helix</keyword>
<gene>
    <name evidence="10" type="ORF">SAMN05421825_2498</name>
</gene>
<keyword evidence="3" id="KW-1003">Cell membrane</keyword>
<proteinExistence type="inferred from homology"/>
<evidence type="ECO:0000256" key="5">
    <source>
        <dbReference type="ARBA" id="ARBA00022989"/>
    </source>
</evidence>
<dbReference type="Proteomes" id="UP000199203">
    <property type="component" value="Unassembled WGS sequence"/>
</dbReference>
<dbReference type="RefSeq" id="WP_089873779.1">
    <property type="nucleotide sequence ID" value="NZ_FNBH01000003.1"/>
</dbReference>
<dbReference type="GO" id="GO:0044874">
    <property type="term" value="P:lipoprotein localization to outer membrane"/>
    <property type="evidence" value="ECO:0007669"/>
    <property type="project" value="TreeGrafter"/>
</dbReference>
<keyword evidence="6 7" id="KW-0472">Membrane</keyword>
<dbReference type="AlphaFoldDB" id="A0A1G7R007"/>
<comment type="subcellular location">
    <subcellularLocation>
        <location evidence="1">Cell membrane</location>
        <topology evidence="1">Multi-pass membrane protein</topology>
    </subcellularLocation>
</comment>
<comment type="similarity">
    <text evidence="2">Belongs to the ABC-4 integral membrane protein family. LolC/E subfamily.</text>
</comment>
<evidence type="ECO:0000256" key="1">
    <source>
        <dbReference type="ARBA" id="ARBA00004651"/>
    </source>
</evidence>
<evidence type="ECO:0000256" key="7">
    <source>
        <dbReference type="SAM" id="Phobius"/>
    </source>
</evidence>
<feature type="transmembrane region" description="Helical" evidence="7">
    <location>
        <begin position="283"/>
        <end position="304"/>
    </location>
</feature>
<evidence type="ECO:0000313" key="10">
    <source>
        <dbReference type="EMBL" id="SDG03469.1"/>
    </source>
</evidence>
<evidence type="ECO:0000256" key="2">
    <source>
        <dbReference type="ARBA" id="ARBA00005236"/>
    </source>
</evidence>
<keyword evidence="11" id="KW-1185">Reference proteome</keyword>
<keyword evidence="4 7" id="KW-0812">Transmembrane</keyword>
<evidence type="ECO:0000259" key="8">
    <source>
        <dbReference type="Pfam" id="PF02687"/>
    </source>
</evidence>
<dbReference type="InterPro" id="IPR051447">
    <property type="entry name" value="Lipoprotein-release_system"/>
</dbReference>
<protein>
    <submittedName>
        <fullName evidence="10">Lipoprotein-releasing system permease protein</fullName>
    </submittedName>
</protein>
<name>A0A1G7R007_9FLAO</name>
<dbReference type="EMBL" id="FNBH01000003">
    <property type="protein sequence ID" value="SDG03469.1"/>
    <property type="molecule type" value="Genomic_DNA"/>
</dbReference>
<dbReference type="PANTHER" id="PTHR30489">
    <property type="entry name" value="LIPOPROTEIN-RELEASING SYSTEM TRANSMEMBRANE PROTEIN LOLE"/>
    <property type="match status" value="1"/>
</dbReference>
<feature type="domain" description="MacB-like periplasmic core" evidence="9">
    <location>
        <begin position="21"/>
        <end position="255"/>
    </location>
</feature>
<dbReference type="InterPro" id="IPR025857">
    <property type="entry name" value="MacB_PCD"/>
</dbReference>
<accession>A0A1G7R007</accession>
<evidence type="ECO:0000256" key="4">
    <source>
        <dbReference type="ARBA" id="ARBA00022692"/>
    </source>
</evidence>
<feature type="transmembrane region" description="Helical" evidence="7">
    <location>
        <begin position="378"/>
        <end position="397"/>
    </location>
</feature>
<organism evidence="10 11">
    <name type="scientific">Epilithonimonas hungarica</name>
    <dbReference type="NCBI Taxonomy" id="454006"/>
    <lineage>
        <taxon>Bacteria</taxon>
        <taxon>Pseudomonadati</taxon>
        <taxon>Bacteroidota</taxon>
        <taxon>Flavobacteriia</taxon>
        <taxon>Flavobacteriales</taxon>
        <taxon>Weeksellaceae</taxon>
        <taxon>Chryseobacterium group</taxon>
        <taxon>Epilithonimonas</taxon>
    </lineage>
</organism>
<evidence type="ECO:0000256" key="6">
    <source>
        <dbReference type="ARBA" id="ARBA00023136"/>
    </source>
</evidence>
<feature type="transmembrane region" description="Helical" evidence="7">
    <location>
        <begin position="328"/>
        <end position="358"/>
    </location>
</feature>
<dbReference type="Pfam" id="PF12704">
    <property type="entry name" value="MacB_PCD"/>
    <property type="match status" value="1"/>
</dbReference>
<dbReference type="InterPro" id="IPR003838">
    <property type="entry name" value="ABC3_permease_C"/>
</dbReference>
<dbReference type="GO" id="GO:0098797">
    <property type="term" value="C:plasma membrane protein complex"/>
    <property type="evidence" value="ECO:0007669"/>
    <property type="project" value="TreeGrafter"/>
</dbReference>
<dbReference type="STRING" id="454006.SAMN05421825_2498"/>
<evidence type="ECO:0000313" key="11">
    <source>
        <dbReference type="Proteomes" id="UP000199203"/>
    </source>
</evidence>
<feature type="domain" description="ABC3 transporter permease C-terminal" evidence="8">
    <location>
        <begin position="287"/>
        <end position="407"/>
    </location>
</feature>
<reference evidence="11" key="1">
    <citation type="submission" date="2016-10" db="EMBL/GenBank/DDBJ databases">
        <authorList>
            <person name="Varghese N."/>
            <person name="Submissions S."/>
        </authorList>
    </citation>
    <scope>NUCLEOTIDE SEQUENCE [LARGE SCALE GENOMIC DNA]</scope>
    <source>
        <strain evidence="11">DSM 19684</strain>
    </source>
</reference>
<keyword evidence="10" id="KW-0449">Lipoprotein</keyword>
<feature type="transmembrane region" description="Helical" evidence="7">
    <location>
        <begin position="20"/>
        <end position="37"/>
    </location>
</feature>
<sequence>MTNINNKISWTHLTSKVKQLIVAVLSVTFGISMYVFMNSFMNGVNNAQTDITFTSMSHIRVYNDPAGEPTILLSQKNASDTLNMVSNARHINYTEGILNADEVKHVLQKNKNIVAITEQVNQNVFFRNGVTKVSGSLSGIDVVNEIQMFNTTEYITEGNLYDLEKRSDAVVLGSGLADKLSASMGDNISLTTSDGVNKIFKVVGLLETGSGSVDKSRAIISINTARQLLSKNKSYATDVMANVKDYNDAKIIANEVCPDIKYKTEAWQEGNAQLESANTLRDIIAIAVSLTILIVAGFGIYNIMNMTVSEKIREIAILKAMGFDGKDIVHIFLVQSVIIGLIGGFIGLLLGFAVAFMVDSIPFKIASFDTLPITYLPSDYILAMVFGLAITFIAGYLPARKASKVDPVEILRG</sequence>
<dbReference type="PANTHER" id="PTHR30489:SF0">
    <property type="entry name" value="LIPOPROTEIN-RELEASING SYSTEM TRANSMEMBRANE PROTEIN LOLE"/>
    <property type="match status" value="1"/>
</dbReference>
<dbReference type="Pfam" id="PF02687">
    <property type="entry name" value="FtsX"/>
    <property type="match status" value="1"/>
</dbReference>
<evidence type="ECO:0000256" key="3">
    <source>
        <dbReference type="ARBA" id="ARBA00022475"/>
    </source>
</evidence>